<dbReference type="PROSITE" id="PS50994">
    <property type="entry name" value="INTEGRASE"/>
    <property type="match status" value="1"/>
</dbReference>
<protein>
    <recommendedName>
        <fullName evidence="1">Gypsy retrotransposon integrase-like protein 1</fullName>
    </recommendedName>
</protein>
<dbReference type="Pfam" id="PF17921">
    <property type="entry name" value="Integrase_H2C2"/>
    <property type="match status" value="1"/>
</dbReference>
<dbReference type="InterPro" id="IPR050951">
    <property type="entry name" value="Retrovirus_Pol_polyprotein"/>
</dbReference>
<feature type="domain" description="Integrase catalytic" evidence="2">
    <location>
        <begin position="195"/>
        <end position="304"/>
    </location>
</feature>
<organism evidence="3 4">
    <name type="scientific">Labeo rohita</name>
    <name type="common">Indian major carp</name>
    <name type="synonym">Cyprinus rohita</name>
    <dbReference type="NCBI Taxonomy" id="84645"/>
    <lineage>
        <taxon>Eukaryota</taxon>
        <taxon>Metazoa</taxon>
        <taxon>Chordata</taxon>
        <taxon>Craniata</taxon>
        <taxon>Vertebrata</taxon>
        <taxon>Euteleostomi</taxon>
        <taxon>Actinopterygii</taxon>
        <taxon>Neopterygii</taxon>
        <taxon>Teleostei</taxon>
        <taxon>Ostariophysi</taxon>
        <taxon>Cypriniformes</taxon>
        <taxon>Cyprinidae</taxon>
        <taxon>Labeoninae</taxon>
        <taxon>Labeonini</taxon>
        <taxon>Labeo</taxon>
    </lineage>
</organism>
<dbReference type="Pfam" id="PF00665">
    <property type="entry name" value="rve"/>
    <property type="match status" value="1"/>
</dbReference>
<dbReference type="PANTHER" id="PTHR37984:SF15">
    <property type="entry name" value="INTEGRASE CATALYTIC DOMAIN-CONTAINING PROTEIN"/>
    <property type="match status" value="1"/>
</dbReference>
<keyword evidence="4" id="KW-1185">Reference proteome</keyword>
<sequence length="304" mass="33767">MWPDVSPLPIVALLSVANPVDATAEELLNVFPSCARDFEPTSLQKSCNYTVSVFSFLPTLSPAEVVAAQQEDPTLAPLFSAVLPPDDVQSAATGYFLQDWMLLRKWMAHNEIRGGELVVQIVVPTKLREVVLDVAHGPVGGHLGVRKSYDRILRHFYWPLLKKDVSKFIKTCHVCQMTGKPNQSLKPAPLFPIPAVGQPFEHLLIDCVGPLPPSKSGSRFLLTVMCKNTCYSAAFPLRKITTKAVIRALSHFIAIFGIPQIIQSDWGTNFSSKMFAKILKQLRVQQSSACHHRARGRWNAFISH</sequence>
<dbReference type="Gene3D" id="1.10.340.70">
    <property type="match status" value="1"/>
</dbReference>
<dbReference type="InterPro" id="IPR036397">
    <property type="entry name" value="RNaseH_sf"/>
</dbReference>
<dbReference type="Proteomes" id="UP000830375">
    <property type="component" value="Unassembled WGS sequence"/>
</dbReference>
<gene>
    <name evidence="3" type="ORF">H4Q32_027959</name>
</gene>
<name>A0ABQ8L895_LABRO</name>
<comment type="caution">
    <text evidence="3">The sequence shown here is derived from an EMBL/GenBank/DDBJ whole genome shotgun (WGS) entry which is preliminary data.</text>
</comment>
<reference evidence="3 4" key="1">
    <citation type="submission" date="2022-01" db="EMBL/GenBank/DDBJ databases">
        <title>A high-quality chromosome-level genome assembly of rohu carp, Labeo rohita.</title>
        <authorList>
            <person name="Arick M.A. II"/>
            <person name="Hsu C.-Y."/>
            <person name="Magbanua Z."/>
            <person name="Pechanova O."/>
            <person name="Grover C."/>
            <person name="Miller E."/>
            <person name="Thrash A."/>
            <person name="Ezzel L."/>
            <person name="Alam S."/>
            <person name="Benzie J."/>
            <person name="Hamilton M."/>
            <person name="Karsi A."/>
            <person name="Lawrence M.L."/>
            <person name="Peterson D.G."/>
        </authorList>
    </citation>
    <scope>NUCLEOTIDE SEQUENCE [LARGE SCALE GENOMIC DNA]</scope>
    <source>
        <strain evidence="4">BAU-BD-2019</strain>
        <tissue evidence="3">Blood</tissue>
    </source>
</reference>
<dbReference type="PANTHER" id="PTHR37984">
    <property type="entry name" value="PROTEIN CBG26694"/>
    <property type="match status" value="1"/>
</dbReference>
<dbReference type="EMBL" id="JACTAM010000719">
    <property type="protein sequence ID" value="KAI2646937.1"/>
    <property type="molecule type" value="Genomic_DNA"/>
</dbReference>
<evidence type="ECO:0000259" key="2">
    <source>
        <dbReference type="PROSITE" id="PS50994"/>
    </source>
</evidence>
<dbReference type="SUPFAM" id="SSF53098">
    <property type="entry name" value="Ribonuclease H-like"/>
    <property type="match status" value="1"/>
</dbReference>
<proteinExistence type="predicted"/>
<evidence type="ECO:0000313" key="3">
    <source>
        <dbReference type="EMBL" id="KAI2646937.1"/>
    </source>
</evidence>
<dbReference type="InterPro" id="IPR001584">
    <property type="entry name" value="Integrase_cat-core"/>
</dbReference>
<dbReference type="Gene3D" id="3.30.420.10">
    <property type="entry name" value="Ribonuclease H-like superfamily/Ribonuclease H"/>
    <property type="match status" value="1"/>
</dbReference>
<dbReference type="InterPro" id="IPR041588">
    <property type="entry name" value="Integrase_H2C2"/>
</dbReference>
<evidence type="ECO:0000313" key="4">
    <source>
        <dbReference type="Proteomes" id="UP000830375"/>
    </source>
</evidence>
<dbReference type="InterPro" id="IPR012337">
    <property type="entry name" value="RNaseH-like_sf"/>
</dbReference>
<accession>A0ABQ8L895</accession>
<evidence type="ECO:0000256" key="1">
    <source>
        <dbReference type="ARBA" id="ARBA00039658"/>
    </source>
</evidence>